<evidence type="ECO:0000313" key="8">
    <source>
        <dbReference type="EMBL" id="EAJ8965167.1"/>
    </source>
</evidence>
<evidence type="ECO:0000256" key="4">
    <source>
        <dbReference type="ARBA" id="ARBA00023136"/>
    </source>
</evidence>
<dbReference type="GO" id="GO:0048038">
    <property type="term" value="F:quinone binding"/>
    <property type="evidence" value="ECO:0007669"/>
    <property type="project" value="UniProtKB-KW"/>
</dbReference>
<protein>
    <recommendedName>
        <fullName evidence="5">NADH-quinone oxidoreductase subunit N</fullName>
        <ecNumber evidence="5">7.1.1.-</ecNumber>
    </recommendedName>
    <alternativeName>
        <fullName evidence="5">NADH dehydrogenase I subunit N</fullName>
    </alternativeName>
    <alternativeName>
        <fullName evidence="5">NDH-1 subunit N</fullName>
    </alternativeName>
</protein>
<dbReference type="EMBL" id="AAJBAM010000009">
    <property type="protein sequence ID" value="ECK2340278.1"/>
    <property type="molecule type" value="Genomic_DNA"/>
</dbReference>
<evidence type="ECO:0000256" key="5">
    <source>
        <dbReference type="HAMAP-Rule" id="MF_00445"/>
    </source>
</evidence>
<feature type="transmembrane region" description="Helical" evidence="5">
    <location>
        <begin position="401"/>
        <end position="421"/>
    </location>
</feature>
<dbReference type="InterPro" id="IPR010096">
    <property type="entry name" value="NADH-Q_OxRdtase_suN/2"/>
</dbReference>
<dbReference type="HAMAP" id="MF_00445">
    <property type="entry name" value="NDH1_NuoN_1"/>
    <property type="match status" value="1"/>
</dbReference>
<keyword evidence="3 5" id="KW-1133">Transmembrane helix</keyword>
<comment type="catalytic activity">
    <reaction evidence="5">
        <text>a quinone + NADH + 5 H(+)(in) = a quinol + NAD(+) + 4 H(+)(out)</text>
        <dbReference type="Rhea" id="RHEA:57888"/>
        <dbReference type="ChEBI" id="CHEBI:15378"/>
        <dbReference type="ChEBI" id="CHEBI:24646"/>
        <dbReference type="ChEBI" id="CHEBI:57540"/>
        <dbReference type="ChEBI" id="CHEBI:57945"/>
        <dbReference type="ChEBI" id="CHEBI:132124"/>
    </reaction>
</comment>
<evidence type="ECO:0000256" key="6">
    <source>
        <dbReference type="RuleBase" id="RU000320"/>
    </source>
</evidence>
<organism evidence="9">
    <name type="scientific">Campylobacter jejuni</name>
    <dbReference type="NCBI Taxonomy" id="197"/>
    <lineage>
        <taxon>Bacteria</taxon>
        <taxon>Pseudomonadati</taxon>
        <taxon>Campylobacterota</taxon>
        <taxon>Epsilonproteobacteria</taxon>
        <taxon>Campylobacterales</taxon>
        <taxon>Campylobacteraceae</taxon>
        <taxon>Campylobacter</taxon>
    </lineage>
</organism>
<feature type="transmembrane region" description="Helical" evidence="5">
    <location>
        <begin position="42"/>
        <end position="60"/>
    </location>
</feature>
<dbReference type="AlphaFoldDB" id="A0A5Y4VLG0"/>
<feature type="transmembrane region" description="Helical" evidence="5">
    <location>
        <begin position="366"/>
        <end position="389"/>
    </location>
</feature>
<dbReference type="GO" id="GO:0005886">
    <property type="term" value="C:plasma membrane"/>
    <property type="evidence" value="ECO:0007669"/>
    <property type="project" value="UniProtKB-SubCell"/>
</dbReference>
<dbReference type="EMBL" id="AACBZE010000039">
    <property type="protein sequence ID" value="EAJ8965167.1"/>
    <property type="molecule type" value="Genomic_DNA"/>
</dbReference>
<keyword evidence="4 5" id="KW-0472">Membrane</keyword>
<keyword evidence="5" id="KW-0813">Transport</keyword>
<dbReference type="Pfam" id="PF00361">
    <property type="entry name" value="Proton_antipo_M"/>
    <property type="match status" value="1"/>
</dbReference>
<reference evidence="8" key="1">
    <citation type="submission" date="2019-04" db="EMBL/GenBank/DDBJ databases">
        <authorList>
            <consortium name="NARMS: The National Antimicrobial Resistance Monitoring System"/>
        </authorList>
    </citation>
    <scope>NUCLEOTIDE SEQUENCE</scope>
    <source>
        <strain evidence="8">CVM N18C164</strain>
    </source>
</reference>
<keyword evidence="5" id="KW-0520">NAD</keyword>
<dbReference type="GO" id="GO:0012505">
    <property type="term" value="C:endomembrane system"/>
    <property type="evidence" value="ECO:0007669"/>
    <property type="project" value="UniProtKB-SubCell"/>
</dbReference>
<feature type="transmembrane region" description="Helical" evidence="5">
    <location>
        <begin position="111"/>
        <end position="135"/>
    </location>
</feature>
<keyword evidence="5" id="KW-1003">Cell membrane</keyword>
<comment type="similarity">
    <text evidence="5">Belongs to the complex I subunit 2 family.</text>
</comment>
<feature type="transmembrane region" description="Helical" evidence="5">
    <location>
        <begin position="80"/>
        <end position="99"/>
    </location>
</feature>
<proteinExistence type="inferred from homology"/>
<name>A0A5Y4VLG0_CAMJU</name>
<comment type="function">
    <text evidence="5">NDH-1 shuttles electrons from NADH, via FMN and iron-sulfur (Fe-S) centers, to quinones in the respiratory chain. The immediate electron acceptor for the enzyme in this species is believed to be ubiquinone. Couples the redox reaction to proton translocation (for every two electrons transferred, four hydrogen ions are translocated across the cytoplasmic membrane), and thus conserves the redox energy in a proton gradient.</text>
</comment>
<feature type="domain" description="NADH:quinone oxidoreductase/Mrp antiporter transmembrane" evidence="7">
    <location>
        <begin position="125"/>
        <end position="415"/>
    </location>
</feature>
<dbReference type="PANTHER" id="PTHR22773">
    <property type="entry name" value="NADH DEHYDROGENASE"/>
    <property type="match status" value="1"/>
</dbReference>
<keyword evidence="5" id="KW-0874">Quinone</keyword>
<dbReference type="RefSeq" id="WP_168977245.1">
    <property type="nucleotide sequence ID" value="NZ_CATQGG010000009.1"/>
</dbReference>
<comment type="subunit">
    <text evidence="5">NDH-1 is composed of 14 different subunits. Subunits NuoA, H, J, K, L, M, N constitute the membrane sector of the complex.</text>
</comment>
<gene>
    <name evidence="5" type="primary">nuoN</name>
    <name evidence="8" type="ORF">E0Z27_07875</name>
    <name evidence="9" type="ORF">FQW99_02485</name>
</gene>
<feature type="transmembrane region" description="Helical" evidence="5">
    <location>
        <begin position="296"/>
        <end position="316"/>
    </location>
</feature>
<feature type="transmembrane region" description="Helical" evidence="5">
    <location>
        <begin position="202"/>
        <end position="220"/>
    </location>
</feature>
<evidence type="ECO:0000256" key="1">
    <source>
        <dbReference type="ARBA" id="ARBA00004127"/>
    </source>
</evidence>
<keyword evidence="5" id="KW-0830">Ubiquinone</keyword>
<keyword evidence="5" id="KW-1278">Translocase</keyword>
<comment type="caution">
    <text evidence="9">The sequence shown here is derived from an EMBL/GenBank/DDBJ whole genome shotgun (WGS) entry which is preliminary data.</text>
</comment>
<feature type="transmembrane region" description="Helical" evidence="5">
    <location>
        <begin position="441"/>
        <end position="462"/>
    </location>
</feature>
<feature type="transmembrane region" description="Helical" evidence="5">
    <location>
        <begin position="267"/>
        <end position="290"/>
    </location>
</feature>
<feature type="transmembrane region" description="Helical" evidence="5">
    <location>
        <begin position="240"/>
        <end position="260"/>
    </location>
</feature>
<dbReference type="GO" id="GO:0050136">
    <property type="term" value="F:NADH dehydrogenase (quinone) (non-electrogenic) activity"/>
    <property type="evidence" value="ECO:0007669"/>
    <property type="project" value="UniProtKB-UniRule"/>
</dbReference>
<accession>A0A5Y4VLG0</accession>
<feature type="transmembrane region" description="Helical" evidence="5">
    <location>
        <begin position="15"/>
        <end position="35"/>
    </location>
</feature>
<feature type="transmembrane region" description="Helical" evidence="5">
    <location>
        <begin position="158"/>
        <end position="181"/>
    </location>
</feature>
<evidence type="ECO:0000313" key="9">
    <source>
        <dbReference type="EMBL" id="ECK2340278.1"/>
    </source>
</evidence>
<evidence type="ECO:0000256" key="3">
    <source>
        <dbReference type="ARBA" id="ARBA00022989"/>
    </source>
</evidence>
<dbReference type="GO" id="GO:0042773">
    <property type="term" value="P:ATP synthesis coupled electron transport"/>
    <property type="evidence" value="ECO:0007669"/>
    <property type="project" value="InterPro"/>
</dbReference>
<dbReference type="InterPro" id="IPR001750">
    <property type="entry name" value="ND/Mrp_TM"/>
</dbReference>
<evidence type="ECO:0000259" key="7">
    <source>
        <dbReference type="Pfam" id="PF00361"/>
    </source>
</evidence>
<comment type="subcellular location">
    <subcellularLocation>
        <location evidence="5">Cell membrane</location>
        <topology evidence="5">Multi-pass membrane protein</topology>
    </subcellularLocation>
    <subcellularLocation>
        <location evidence="1">Endomembrane system</location>
        <topology evidence="1">Multi-pass membrane protein</topology>
    </subcellularLocation>
    <subcellularLocation>
        <location evidence="6">Membrane</location>
        <topology evidence="6">Multi-pass membrane protein</topology>
    </subcellularLocation>
</comment>
<keyword evidence="2 5" id="KW-0812">Transmembrane</keyword>
<reference evidence="9" key="2">
    <citation type="submission" date="2019-07" db="EMBL/GenBank/DDBJ databases">
        <authorList>
            <consortium name="PulseNet: The National Subtyping Network for Foodborne Disease Surveillance"/>
            <person name="Tarr C.L."/>
            <person name="Trees E."/>
            <person name="Katz L.S."/>
            <person name="Carleton-Romer H.A."/>
            <person name="Stroika S."/>
            <person name="Kucerova Z."/>
            <person name="Roache K.F."/>
            <person name="Sabol A.L."/>
            <person name="Besser J."/>
            <person name="Gerner-Smidt P."/>
        </authorList>
    </citation>
    <scope>NUCLEOTIDE SEQUENCE</scope>
    <source>
        <strain evidence="9">PNUSAC010421</strain>
    </source>
</reference>
<dbReference type="EC" id="7.1.1.-" evidence="5"/>
<dbReference type="GO" id="GO:0008137">
    <property type="term" value="F:NADH dehydrogenase (ubiquinone) activity"/>
    <property type="evidence" value="ECO:0007669"/>
    <property type="project" value="InterPro"/>
</dbReference>
<evidence type="ECO:0000256" key="2">
    <source>
        <dbReference type="ARBA" id="ARBA00022692"/>
    </source>
</evidence>
<sequence length="463" mass="51694">MLNNFLNLELLNISLSYPFLFLITTAIVLLLCSGFWKFHRSFYIGISSLSLIVSAFLILNNANAQGLDAKAFLATLNNDIVSFYASLVILCFSFLYLLMQKEENQGEFYALFLFMIASLLLMVSSSNLVLIFIGLESSSLALYTLIAMRGSDNAISSAIKYFSIAAVGAGFFVMAVAFIYLKTGTLDLSSANLALKNEFQKDLMLLGAGVMIFVLCAIKLSLTPFHFWLKDVYYAAHTNLVAFISVVPKVAMLVVVIRLFDFLNNTGFEYIIIVLAIFSMLIGAFAALSQNNIKKMFAYSSVVHSSLVLIACIPLLKEQNFDGILLAIFGYWTLFAFANYAVFMILSNYENNSYESLNGLLVKKPLIAFCLSISVLSLAGIPPFGVFWGKFMILNTVILNGYWYLALFVALSSVIMLYAYLKILIHVLFMKNDRVYNIKFSFIQNFILAFCVCVSTFAILLML</sequence>
<feature type="transmembrane region" description="Helical" evidence="5">
    <location>
        <begin position="323"/>
        <end position="346"/>
    </location>
</feature>